<feature type="domain" description="Lipid/polyisoprenoid-binding YceI-like" evidence="2">
    <location>
        <begin position="22"/>
        <end position="178"/>
    </location>
</feature>
<sequence>MKKFVLVSSLVAALSFPALAAPYAIDVANSKVGFSVKHVKITKVDGVFKNFSANIDYDSATKSFKVLDGEIDMTSVNTENTKRDAHLQAPDMFDAKKFPKMFFKMTKYEAGKIYGDLTIKEVTKPVVLTSKEVLNGKTLDVTAQTMIKRSEFGLEWGSIFKDNAVSDEVEITLNLKANAQ</sequence>
<dbReference type="SMART" id="SM00867">
    <property type="entry name" value="YceI"/>
    <property type="match status" value="1"/>
</dbReference>
<feature type="signal peptide" evidence="1">
    <location>
        <begin position="1"/>
        <end position="20"/>
    </location>
</feature>
<evidence type="ECO:0000256" key="1">
    <source>
        <dbReference type="SAM" id="SignalP"/>
    </source>
</evidence>
<keyword evidence="1" id="KW-0732">Signal</keyword>
<dbReference type="STRING" id="556267.HWAG_01366"/>
<dbReference type="Proteomes" id="UP000233350">
    <property type="component" value="Unassembled WGS sequence"/>
</dbReference>
<name>A0A2N3PHB4_9HELI</name>
<feature type="chain" id="PRO_5014762242" description="Lipid/polyisoprenoid-binding YceI-like domain-containing protein" evidence="1">
    <location>
        <begin position="21"/>
        <end position="180"/>
    </location>
</feature>
<evidence type="ECO:0000313" key="4">
    <source>
        <dbReference type="Proteomes" id="UP000233350"/>
    </source>
</evidence>
<reference evidence="3 4" key="1">
    <citation type="submission" date="2016-07" db="EMBL/GenBank/DDBJ databases">
        <title>Detection of Helicobacter winghamensis from caecal content of red fox (Vulpes vulpes).</title>
        <authorList>
            <person name="Zanoni R.G."/>
            <person name="Florio D."/>
            <person name="Caffara M."/>
            <person name="Renzi M."/>
            <person name="Parisi A."/>
            <person name="Pasquali F."/>
            <person name="Manfreda G."/>
        </authorList>
    </citation>
    <scope>NUCLEOTIDE SEQUENCE [LARGE SCALE GENOMIC DNA]</scope>
    <source>
        <strain evidence="3 4">295_13</strain>
    </source>
</reference>
<dbReference type="GeneID" id="97290519"/>
<dbReference type="PANTHER" id="PTHR34406:SF1">
    <property type="entry name" value="PROTEIN YCEI"/>
    <property type="match status" value="1"/>
</dbReference>
<dbReference type="InterPro" id="IPR036761">
    <property type="entry name" value="TTHA0802/YceI-like_sf"/>
</dbReference>
<dbReference type="OrthoDB" id="9811006at2"/>
<proteinExistence type="predicted"/>
<dbReference type="InterPro" id="IPR007372">
    <property type="entry name" value="Lipid/polyisoprenoid-bd_YceI"/>
</dbReference>
<dbReference type="SUPFAM" id="SSF101874">
    <property type="entry name" value="YceI-like"/>
    <property type="match status" value="1"/>
</dbReference>
<protein>
    <recommendedName>
        <fullName evidence="2">Lipid/polyisoprenoid-binding YceI-like domain-containing protein</fullName>
    </recommendedName>
</protein>
<dbReference type="EMBL" id="MBPK01000046">
    <property type="protein sequence ID" value="PKT79761.1"/>
    <property type="molecule type" value="Genomic_DNA"/>
</dbReference>
<keyword evidence="4" id="KW-1185">Reference proteome</keyword>
<dbReference type="AlphaFoldDB" id="A0A2N3PHB4"/>
<dbReference type="RefSeq" id="WP_006803062.1">
    <property type="nucleotide sequence ID" value="NZ_CABKOI010000019.1"/>
</dbReference>
<evidence type="ECO:0000313" key="3">
    <source>
        <dbReference type="EMBL" id="PKT79761.1"/>
    </source>
</evidence>
<comment type="caution">
    <text evidence="3">The sequence shown here is derived from an EMBL/GenBank/DDBJ whole genome shotgun (WGS) entry which is preliminary data.</text>
</comment>
<evidence type="ECO:0000259" key="2">
    <source>
        <dbReference type="SMART" id="SM00867"/>
    </source>
</evidence>
<dbReference type="Gene3D" id="2.40.128.110">
    <property type="entry name" value="Lipid/polyisoprenoid-binding, YceI-like"/>
    <property type="match status" value="1"/>
</dbReference>
<dbReference type="PANTHER" id="PTHR34406">
    <property type="entry name" value="PROTEIN YCEI"/>
    <property type="match status" value="1"/>
</dbReference>
<organism evidence="3 4">
    <name type="scientific">Helicobacter winghamensis</name>
    <dbReference type="NCBI Taxonomy" id="157268"/>
    <lineage>
        <taxon>Bacteria</taxon>
        <taxon>Pseudomonadati</taxon>
        <taxon>Campylobacterota</taxon>
        <taxon>Epsilonproteobacteria</taxon>
        <taxon>Campylobacterales</taxon>
        <taxon>Helicobacteraceae</taxon>
        <taxon>Helicobacter</taxon>
    </lineage>
</organism>
<accession>A0A2N3PHB4</accession>
<dbReference type="Pfam" id="PF04264">
    <property type="entry name" value="YceI"/>
    <property type="match status" value="1"/>
</dbReference>
<gene>
    <name evidence="3" type="ORF">BCM31_05410</name>
</gene>